<evidence type="ECO:0000256" key="4">
    <source>
        <dbReference type="ARBA" id="ARBA00022679"/>
    </source>
</evidence>
<dbReference type="GO" id="GO:1990228">
    <property type="term" value="C:sulfurtransferase complex"/>
    <property type="evidence" value="ECO:0007669"/>
    <property type="project" value="TreeGrafter"/>
</dbReference>
<dbReference type="Proteomes" id="UP000540079">
    <property type="component" value="Unassembled WGS sequence"/>
</dbReference>
<evidence type="ECO:0000256" key="1">
    <source>
        <dbReference type="ARBA" id="ARBA00004496"/>
    </source>
</evidence>
<dbReference type="EC" id="2.8.1.-" evidence="5"/>
<comment type="similarity">
    <text evidence="2">Belongs to the DsrE/TusD family.</text>
</comment>
<evidence type="ECO:0000313" key="5">
    <source>
        <dbReference type="EMBL" id="MDA5624207.1"/>
    </source>
</evidence>
<dbReference type="SUPFAM" id="SSF75169">
    <property type="entry name" value="DsrEFH-like"/>
    <property type="match status" value="1"/>
</dbReference>
<comment type="caution">
    <text evidence="6">The sequence shown here is derived from an EMBL/GenBank/DDBJ whole genome shotgun (WGS) entry which is preliminary data.</text>
</comment>
<organism evidence="6 7">
    <name type="scientific">Pasteurella multocida</name>
    <dbReference type="NCBI Taxonomy" id="747"/>
    <lineage>
        <taxon>Bacteria</taxon>
        <taxon>Pseudomonadati</taxon>
        <taxon>Pseudomonadota</taxon>
        <taxon>Gammaproteobacteria</taxon>
        <taxon>Pasteurellales</taxon>
        <taxon>Pasteurellaceae</taxon>
        <taxon>Pasteurella</taxon>
    </lineage>
</organism>
<name>A0A849CL79_PASMD</name>
<protein>
    <submittedName>
        <fullName evidence="6">Sulfurtransferase TusD</fullName>
    </submittedName>
    <submittedName>
        <fullName evidence="5">Sulfurtransferase complex subunit TusD</fullName>
        <ecNumber evidence="5">2.8.1.-</ecNumber>
    </submittedName>
</protein>
<proteinExistence type="inferred from homology"/>
<dbReference type="Pfam" id="PF02635">
    <property type="entry name" value="DsrE"/>
    <property type="match status" value="1"/>
</dbReference>
<keyword evidence="4 6" id="KW-0808">Transferase</keyword>
<evidence type="ECO:0000256" key="3">
    <source>
        <dbReference type="ARBA" id="ARBA00022490"/>
    </source>
</evidence>
<evidence type="ECO:0000313" key="7">
    <source>
        <dbReference type="Proteomes" id="UP000540079"/>
    </source>
</evidence>
<dbReference type="EMBL" id="JANJHC010000039">
    <property type="protein sequence ID" value="MDA5624207.1"/>
    <property type="molecule type" value="Genomic_DNA"/>
</dbReference>
<evidence type="ECO:0000313" key="6">
    <source>
        <dbReference type="EMBL" id="NNI79705.1"/>
    </source>
</evidence>
<dbReference type="SMR" id="A0A849CL79"/>
<dbReference type="KEGG" id="pmul:DR93_602"/>
<gene>
    <name evidence="5" type="primary">tusD</name>
    <name evidence="6" type="ORF">C2800_09790</name>
    <name evidence="5" type="ORF">NM948_11795</name>
</gene>
<dbReference type="NCBIfam" id="NF001237">
    <property type="entry name" value="PRK00207.1"/>
    <property type="match status" value="1"/>
</dbReference>
<evidence type="ECO:0000256" key="2">
    <source>
        <dbReference type="ARBA" id="ARBA00007067"/>
    </source>
</evidence>
<dbReference type="InterPro" id="IPR027396">
    <property type="entry name" value="DsrEFH-like"/>
</dbReference>
<dbReference type="InterPro" id="IPR003787">
    <property type="entry name" value="Sulphur_relay_DsrE/F-like"/>
</dbReference>
<comment type="subcellular location">
    <subcellularLocation>
        <location evidence="1">Cytoplasm</location>
    </subcellularLocation>
</comment>
<dbReference type="Proteomes" id="UP001145481">
    <property type="component" value="Unassembled WGS sequence"/>
</dbReference>
<dbReference type="GO" id="GO:0097163">
    <property type="term" value="F:sulfur carrier activity"/>
    <property type="evidence" value="ECO:0007669"/>
    <property type="project" value="TreeGrafter"/>
</dbReference>
<dbReference type="Gene3D" id="3.40.1260.10">
    <property type="entry name" value="DsrEFH-like"/>
    <property type="match status" value="1"/>
</dbReference>
<dbReference type="RefSeq" id="WP_005723957.1">
    <property type="nucleotide sequence ID" value="NZ_AP025519.1"/>
</dbReference>
<dbReference type="EMBL" id="PPVL01000009">
    <property type="protein sequence ID" value="NNI79705.1"/>
    <property type="molecule type" value="Genomic_DNA"/>
</dbReference>
<reference evidence="6 7" key="1">
    <citation type="journal article" date="2018" name="Front. Microbiol.">
        <title>Genetic and Phylogenetic Characteristics of Pasteurella multocida Isolates From Different Host Species.</title>
        <authorList>
            <person name="Peng Z."/>
            <person name="Liang W."/>
            <person name="Wang F."/>
            <person name="Xu Z."/>
            <person name="Xie Z."/>
            <person name="Lian Z."/>
            <person name="Hua L."/>
            <person name="Zhou R."/>
            <person name="Chen H."/>
            <person name="Wu B."/>
        </authorList>
    </citation>
    <scope>NUCLEOTIDE SEQUENCE [LARGE SCALE GENOMIC DNA]</scope>
    <source>
        <strain evidence="6 7">HNA06</strain>
    </source>
</reference>
<dbReference type="AlphaFoldDB" id="A0A849CL79"/>
<keyword evidence="3" id="KW-0963">Cytoplasm</keyword>
<dbReference type="PANTHER" id="PTHR34874:SF3">
    <property type="entry name" value="SULFURTRANSFERASE TUSD"/>
    <property type="match status" value="1"/>
</dbReference>
<sequence length="126" mass="14017">MRYVLCVKQPAYGKQGGFLAYQLAKALLEKGHQITQVFFFQEGVTHGNAFLYPASDEFNLQHAWQRLAQDYHVPLHLCVAAAQRRGVVEPLTSSTTQQNNLASCFVLAGLGEFMKASLEADRVVCL</sequence>
<dbReference type="OMA" id="PYNHQAS"/>
<reference evidence="5" key="2">
    <citation type="submission" date="2022-07" db="EMBL/GenBank/DDBJ databases">
        <title>Genome-based characterization of novel serogroup A variants of Pasteurella multocida.</title>
        <authorList>
            <person name="Prajapati A."/>
            <person name="Yogisharadhya R."/>
            <person name="Mohanty N."/>
            <person name="Chanda M."/>
            <person name="Mendem S.K."/>
            <person name="Siddaramappa S."/>
            <person name="Shivachandra S.B."/>
        </authorList>
    </citation>
    <scope>NUCLEOTIDE SEQUENCE</scope>
    <source>
        <strain evidence="5">NIVEDIPm19</strain>
    </source>
</reference>
<dbReference type="GO" id="GO:0002143">
    <property type="term" value="P:tRNA wobble position uridine thiolation"/>
    <property type="evidence" value="ECO:0007669"/>
    <property type="project" value="TreeGrafter"/>
</dbReference>
<dbReference type="PANTHER" id="PTHR34874">
    <property type="entry name" value="PROTEIN YCHN"/>
    <property type="match status" value="1"/>
</dbReference>
<dbReference type="InterPro" id="IPR017463">
    <property type="entry name" value="Sulphur_relay_TusD/DsrE"/>
</dbReference>
<dbReference type="NCBIfam" id="TIGR03012">
    <property type="entry name" value="sulf_tusD_dsrE"/>
    <property type="match status" value="1"/>
</dbReference>
<dbReference type="GO" id="GO:0016783">
    <property type="term" value="F:sulfurtransferase activity"/>
    <property type="evidence" value="ECO:0007669"/>
    <property type="project" value="InterPro"/>
</dbReference>
<accession>A0A849CL79</accession>
<dbReference type="FunFam" id="3.40.1260.10:FF:000001">
    <property type="entry name" value="Sulfurtransferase TusD"/>
    <property type="match status" value="1"/>
</dbReference>